<dbReference type="InterPro" id="IPR013783">
    <property type="entry name" value="Ig-like_fold"/>
</dbReference>
<feature type="domain" description="Non-reducing end beta-L-arabinofuranosidase-like GH127 catalytic" evidence="2">
    <location>
        <begin position="362"/>
        <end position="663"/>
    </location>
</feature>
<feature type="domain" description="Non-reducing end beta-L-arabinofuranosidase-like GH127 middle" evidence="3">
    <location>
        <begin position="678"/>
        <end position="785"/>
    </location>
</feature>
<dbReference type="InterPro" id="IPR049049">
    <property type="entry name" value="Beta-AFase-like_GH127_C"/>
</dbReference>
<evidence type="ECO:0000313" key="6">
    <source>
        <dbReference type="Proteomes" id="UP000753802"/>
    </source>
</evidence>
<name>A0ABW9ZSN6_9BACT</name>
<dbReference type="Pfam" id="PF07944">
    <property type="entry name" value="Beta-AFase-like_GH127_cat"/>
    <property type="match status" value="1"/>
</dbReference>
<sequence length="906" mass="101523">MLLLVLASVSVAAQENKPITTRPNLAMVATVTTSARSGQPVSTLNDGAAPVVVNNTRPRTPPRNPRSNVWVQYEWPRAVSTKEVGVFFWDYNGNIRLPEGYRLQYWNGTSFVALPNTQGLAMVNNRLNSTSFDEIKTTRMRLELDSAEWGITSVLEWVVYKTDNSPNPPPLVNAGADRDVMIGGKTYLAAAVQSVGKLSKVEWKKISGPGTVAFTNPSELNGSATFSALGDYVLELKAAETENNASSGRIKVKVHQPPTGKRLDVVYTKRYSIDNKLWNDRAKAMIVNWIPYCIDQNERTDLTIGQGGIDNFIEAAKAIRGELHARHKGYVFSNAWVHQTVESICIALMVDPKGDKDMIAAQDKMRATLNRWIPIILAAQEPDGYLHTAFTLRDTARWKERWSPRNRGDHEGYVAGYFIESAINHYTLTEGKDRRLYDAAKKLADCWVRNIGPGKKEWYDGHQEMEQALVRFGRFVNDMEGNGKGDSYVKLAKFLLDSRKDGSEYDQSHVPVQQQYEAVGHAVRATYNYSAMADVAAETGDVDYQSAVMSLWNNLTNKKYYVTGGIGSGETSEGFGGNYSLRNNAYCESCSSAGLIFFQYKMNLAYHDAKYVDNYEETMYNALLGSLDLEGKNFYYTNPLSSSQPRDPWHVCPCCVGNIPRTLLMIPTWTYVTGDKALYVNLFIGSTINVERVAGTDVQMIQKTNYPWNGNVAITVNPKASKEFTLYVRVPNRTTSALYRPDKEVKGLKWIKVNGKTVTPTIDKGYAMIKRTWKAGDKVEFEMPMEVQKFTADERIEANKDRVALRYGPLVYNVEKADKQDIEKEIGKAPLTTEWKDDLLRGIMVIKGQWADGTPLVAIPNYARNNRIEQAPVTEPAKTTTPTQAAEPPQRITRTVSSVVWIKEGN</sequence>
<comment type="caution">
    <text evidence="5">The sequence shown here is derived from an EMBL/GenBank/DDBJ whole genome shotgun (WGS) entry which is preliminary data.</text>
</comment>
<evidence type="ECO:0000313" key="5">
    <source>
        <dbReference type="EMBL" id="NCI50116.1"/>
    </source>
</evidence>
<evidence type="ECO:0008006" key="7">
    <source>
        <dbReference type="Google" id="ProtNLM"/>
    </source>
</evidence>
<evidence type="ECO:0000259" key="3">
    <source>
        <dbReference type="Pfam" id="PF20736"/>
    </source>
</evidence>
<dbReference type="Pfam" id="PF20737">
    <property type="entry name" value="Glyco_hydro127C"/>
    <property type="match status" value="1"/>
</dbReference>
<feature type="domain" description="Non-reducing end beta-L-arabinofuranosidase-like GH127 C-terminal" evidence="4">
    <location>
        <begin position="787"/>
        <end position="869"/>
    </location>
</feature>
<evidence type="ECO:0000259" key="2">
    <source>
        <dbReference type="Pfam" id="PF07944"/>
    </source>
</evidence>
<dbReference type="EMBL" id="JAACJS010000012">
    <property type="protein sequence ID" value="NCI50116.1"/>
    <property type="molecule type" value="Genomic_DNA"/>
</dbReference>
<dbReference type="PANTHER" id="PTHR43465:SF2">
    <property type="entry name" value="DUF1680 DOMAIN PROTEIN (AFU_ORTHOLOGUE AFUA_1G08910)"/>
    <property type="match status" value="1"/>
</dbReference>
<gene>
    <name evidence="5" type="ORF">GWC95_09295</name>
</gene>
<proteinExistence type="predicted"/>
<feature type="compositionally biased region" description="Low complexity" evidence="1">
    <location>
        <begin position="871"/>
        <end position="890"/>
    </location>
</feature>
<accession>A0ABW9ZSN6</accession>
<dbReference type="Gene3D" id="2.60.120.260">
    <property type="entry name" value="Galactose-binding domain-like"/>
    <property type="match status" value="1"/>
</dbReference>
<dbReference type="InterPro" id="IPR012878">
    <property type="entry name" value="Beta-AFase-like_GH127_cat"/>
</dbReference>
<dbReference type="InterPro" id="IPR049046">
    <property type="entry name" value="Beta-AFase-like_GH127_middle"/>
</dbReference>
<dbReference type="PANTHER" id="PTHR43465">
    <property type="entry name" value="DUF1680 DOMAIN PROTEIN (AFU_ORTHOLOGUE AFUA_1G08910)"/>
    <property type="match status" value="1"/>
</dbReference>
<feature type="region of interest" description="Disordered" evidence="1">
    <location>
        <begin position="869"/>
        <end position="890"/>
    </location>
</feature>
<evidence type="ECO:0000256" key="1">
    <source>
        <dbReference type="SAM" id="MobiDB-lite"/>
    </source>
</evidence>
<dbReference type="InterPro" id="IPR049174">
    <property type="entry name" value="Beta-AFase-like"/>
</dbReference>
<reference evidence="5 6" key="1">
    <citation type="submission" date="2020-01" db="EMBL/GenBank/DDBJ databases">
        <title>Genome analysis.</title>
        <authorList>
            <person name="Wu S."/>
            <person name="Wang G."/>
        </authorList>
    </citation>
    <scope>NUCLEOTIDE SEQUENCE [LARGE SCALE GENOMIC DNA]</scope>
    <source>
        <strain evidence="5 6">SYL130</strain>
    </source>
</reference>
<evidence type="ECO:0000259" key="4">
    <source>
        <dbReference type="Pfam" id="PF20737"/>
    </source>
</evidence>
<protein>
    <recommendedName>
        <fullName evidence="7">DUF1680 family protein</fullName>
    </recommendedName>
</protein>
<dbReference type="Proteomes" id="UP000753802">
    <property type="component" value="Unassembled WGS sequence"/>
</dbReference>
<keyword evidence="6" id="KW-1185">Reference proteome</keyword>
<dbReference type="SUPFAM" id="SSF48208">
    <property type="entry name" value="Six-hairpin glycosidases"/>
    <property type="match status" value="1"/>
</dbReference>
<dbReference type="Gene3D" id="2.60.40.10">
    <property type="entry name" value="Immunoglobulins"/>
    <property type="match status" value="1"/>
</dbReference>
<organism evidence="5 6">
    <name type="scientific">Sediminibacterium roseum</name>
    <dbReference type="NCBI Taxonomy" id="1978412"/>
    <lineage>
        <taxon>Bacteria</taxon>
        <taxon>Pseudomonadati</taxon>
        <taxon>Bacteroidota</taxon>
        <taxon>Chitinophagia</taxon>
        <taxon>Chitinophagales</taxon>
        <taxon>Chitinophagaceae</taxon>
        <taxon>Sediminibacterium</taxon>
    </lineage>
</organism>
<dbReference type="Pfam" id="PF20736">
    <property type="entry name" value="Glyco_hydro127M"/>
    <property type="match status" value="1"/>
</dbReference>
<dbReference type="InterPro" id="IPR008928">
    <property type="entry name" value="6-hairpin_glycosidase_sf"/>
</dbReference>